<protein>
    <submittedName>
        <fullName evidence="7">Sugar ABC transporter permease</fullName>
    </submittedName>
</protein>
<accession>A0A0G3BIH5</accession>
<dbReference type="RefSeq" id="WP_047194873.1">
    <property type="nucleotide sequence ID" value="NZ_CP011371.1"/>
</dbReference>
<gene>
    <name evidence="7" type="ORF">AAW51_2486</name>
</gene>
<comment type="subcellular location">
    <subcellularLocation>
        <location evidence="1">Cell membrane</location>
        <topology evidence="1">Multi-pass membrane protein</topology>
    </subcellularLocation>
</comment>
<evidence type="ECO:0000256" key="6">
    <source>
        <dbReference type="SAM" id="Phobius"/>
    </source>
</evidence>
<evidence type="ECO:0000256" key="2">
    <source>
        <dbReference type="ARBA" id="ARBA00022475"/>
    </source>
</evidence>
<feature type="transmembrane region" description="Helical" evidence="6">
    <location>
        <begin position="289"/>
        <end position="308"/>
    </location>
</feature>
<sequence>MDEALLTLAALLGATLRVAVPLVLCALAGVCSERAGVIDIGLEGKMLAAAFTAACLGALGWPAPLALLGACGVAVALSMVHGFACITHRGDQIVSGVALNLIAAGLTAVLGLVWFGQGGRTPDVAAEHRYTALFPEAAQAVRGWSGVGPLLAEGVLQHDALVWIAFAAVPLLGWLLYRTRFGLRLRAAGENPATLEAAGVSVAWLRYRATLLAGVLCGVAGAYLTLAQNAAFSPNMTAGRGFMALAAMVFGQWRPGRAAAACLLFGFLDALAIRLQGASVGLLSAVPVQLLQALPYLLTVVLLAGFFGRAEAPAALGRPYSKER</sequence>
<dbReference type="GO" id="GO:0022857">
    <property type="term" value="F:transmembrane transporter activity"/>
    <property type="evidence" value="ECO:0007669"/>
    <property type="project" value="InterPro"/>
</dbReference>
<keyword evidence="2" id="KW-1003">Cell membrane</keyword>
<keyword evidence="3 6" id="KW-0812">Transmembrane</keyword>
<feature type="transmembrane region" description="Helical" evidence="6">
    <location>
        <begin position="160"/>
        <end position="177"/>
    </location>
</feature>
<dbReference type="PANTHER" id="PTHR43370">
    <property type="entry name" value="SUGAR ABC TRANSPORTER INTEGRAL MEMBRANE PROTEIN-RELATED"/>
    <property type="match status" value="1"/>
</dbReference>
<dbReference type="OrthoDB" id="9792579at2"/>
<evidence type="ECO:0000313" key="8">
    <source>
        <dbReference type="Proteomes" id="UP000035352"/>
    </source>
</evidence>
<keyword evidence="5 6" id="KW-0472">Membrane</keyword>
<feature type="transmembrane region" description="Helical" evidence="6">
    <location>
        <begin position="42"/>
        <end position="61"/>
    </location>
</feature>
<evidence type="ECO:0000256" key="4">
    <source>
        <dbReference type="ARBA" id="ARBA00022989"/>
    </source>
</evidence>
<reference evidence="7 8" key="1">
    <citation type="submission" date="2015-05" db="EMBL/GenBank/DDBJ databases">
        <authorList>
            <person name="Tang B."/>
            <person name="Yu Y."/>
        </authorList>
    </citation>
    <scope>NUCLEOTIDE SEQUENCE [LARGE SCALE GENOMIC DNA]</scope>
    <source>
        <strain evidence="7 8">DSM 7029</strain>
    </source>
</reference>
<dbReference type="KEGG" id="pbh:AAW51_2486"/>
<evidence type="ECO:0000256" key="3">
    <source>
        <dbReference type="ARBA" id="ARBA00022692"/>
    </source>
</evidence>
<organism evidence="7 8">
    <name type="scientific">Caldimonas brevitalea</name>
    <dbReference type="NCBI Taxonomy" id="413882"/>
    <lineage>
        <taxon>Bacteria</taxon>
        <taxon>Pseudomonadati</taxon>
        <taxon>Pseudomonadota</taxon>
        <taxon>Betaproteobacteria</taxon>
        <taxon>Burkholderiales</taxon>
        <taxon>Sphaerotilaceae</taxon>
        <taxon>Caldimonas</taxon>
    </lineage>
</organism>
<dbReference type="PATRIC" id="fig|413882.6.peg.2598"/>
<dbReference type="GO" id="GO:0005886">
    <property type="term" value="C:plasma membrane"/>
    <property type="evidence" value="ECO:0007669"/>
    <property type="project" value="UniProtKB-SubCell"/>
</dbReference>
<dbReference type="AlphaFoldDB" id="A0A0G3BIH5"/>
<dbReference type="CDD" id="cd06580">
    <property type="entry name" value="TM_PBP1_transp_TpRbsC_like"/>
    <property type="match status" value="1"/>
</dbReference>
<feature type="transmembrane region" description="Helical" evidence="6">
    <location>
        <begin position="93"/>
        <end position="115"/>
    </location>
</feature>
<name>A0A0G3BIH5_9BURK</name>
<keyword evidence="8" id="KW-1185">Reference proteome</keyword>
<dbReference type="STRING" id="413882.AAW51_2486"/>
<feature type="transmembrane region" description="Helical" evidence="6">
    <location>
        <begin position="209"/>
        <end position="226"/>
    </location>
</feature>
<evidence type="ECO:0000256" key="1">
    <source>
        <dbReference type="ARBA" id="ARBA00004651"/>
    </source>
</evidence>
<evidence type="ECO:0000256" key="5">
    <source>
        <dbReference type="ARBA" id="ARBA00023136"/>
    </source>
</evidence>
<evidence type="ECO:0000313" key="7">
    <source>
        <dbReference type="EMBL" id="AKJ29177.1"/>
    </source>
</evidence>
<feature type="transmembrane region" description="Helical" evidence="6">
    <location>
        <begin position="6"/>
        <end position="30"/>
    </location>
</feature>
<proteinExistence type="predicted"/>
<feature type="transmembrane region" description="Helical" evidence="6">
    <location>
        <begin position="67"/>
        <end position="86"/>
    </location>
</feature>
<dbReference type="Proteomes" id="UP000035352">
    <property type="component" value="Chromosome"/>
</dbReference>
<dbReference type="PANTHER" id="PTHR43370:SF1">
    <property type="entry name" value="GUANOSINE ABC TRANSPORTER PERMEASE PROTEIN NUPQ"/>
    <property type="match status" value="1"/>
</dbReference>
<dbReference type="Pfam" id="PF02653">
    <property type="entry name" value="BPD_transp_2"/>
    <property type="match status" value="1"/>
</dbReference>
<dbReference type="EMBL" id="CP011371">
    <property type="protein sequence ID" value="AKJ29177.1"/>
    <property type="molecule type" value="Genomic_DNA"/>
</dbReference>
<dbReference type="InterPro" id="IPR001851">
    <property type="entry name" value="ABC_transp_permease"/>
</dbReference>
<keyword evidence="4 6" id="KW-1133">Transmembrane helix</keyword>